<proteinExistence type="inferred from homology"/>
<dbReference type="Pfam" id="PF02872">
    <property type="entry name" value="5_nucleotid_C"/>
    <property type="match status" value="1"/>
</dbReference>
<dbReference type="SUPFAM" id="SSF56300">
    <property type="entry name" value="Metallo-dependent phosphatases"/>
    <property type="match status" value="1"/>
</dbReference>
<organism evidence="14 15">
    <name type="scientific">Devosia aurantiaca</name>
    <dbReference type="NCBI Taxonomy" id="2714858"/>
    <lineage>
        <taxon>Bacteria</taxon>
        <taxon>Pseudomonadati</taxon>
        <taxon>Pseudomonadota</taxon>
        <taxon>Alphaproteobacteria</taxon>
        <taxon>Hyphomicrobiales</taxon>
        <taxon>Devosiaceae</taxon>
        <taxon>Devosia</taxon>
    </lineage>
</organism>
<evidence type="ECO:0000256" key="3">
    <source>
        <dbReference type="ARBA" id="ARBA00001968"/>
    </source>
</evidence>
<dbReference type="PROSITE" id="PS51318">
    <property type="entry name" value="TAT"/>
    <property type="match status" value="1"/>
</dbReference>
<dbReference type="PROSITE" id="PS00786">
    <property type="entry name" value="5_NUCLEOTIDASE_2"/>
    <property type="match status" value="1"/>
</dbReference>
<keyword evidence="15" id="KW-1185">Reference proteome</keyword>
<keyword evidence="6" id="KW-0479">Metal-binding</keyword>
<evidence type="ECO:0000313" key="15">
    <source>
        <dbReference type="Proteomes" id="UP000474802"/>
    </source>
</evidence>
<evidence type="ECO:0000256" key="11">
    <source>
        <dbReference type="RuleBase" id="RU362119"/>
    </source>
</evidence>
<dbReference type="PANTHER" id="PTHR11575">
    <property type="entry name" value="5'-NUCLEOTIDASE-RELATED"/>
    <property type="match status" value="1"/>
</dbReference>
<feature type="domain" description="5'-Nucleotidase C-terminal" evidence="13">
    <location>
        <begin position="450"/>
        <end position="581"/>
    </location>
</feature>
<keyword evidence="10" id="KW-0511">Multifunctional enzyme</keyword>
<gene>
    <name evidence="14" type="ORF">G5575_11260</name>
</gene>
<comment type="catalytic activity">
    <reaction evidence="2">
        <text>a nucleoside 2',3'-cyclic phosphate + H2O = a nucleoside 3'-phosphate + H(+)</text>
        <dbReference type="Rhea" id="RHEA:19621"/>
        <dbReference type="ChEBI" id="CHEBI:15377"/>
        <dbReference type="ChEBI" id="CHEBI:15378"/>
        <dbReference type="ChEBI" id="CHEBI:66949"/>
        <dbReference type="ChEBI" id="CHEBI:66954"/>
        <dbReference type="EC" id="3.1.4.16"/>
    </reaction>
</comment>
<reference evidence="14 15" key="1">
    <citation type="submission" date="2020-02" db="EMBL/GenBank/DDBJ databases">
        <authorList>
            <person name="Khan S.A."/>
            <person name="Jeon C.O."/>
            <person name="Chun B.H."/>
        </authorList>
    </citation>
    <scope>NUCLEOTIDE SEQUENCE [LARGE SCALE GENOMIC DNA]</scope>
    <source>
        <strain evidence="14 15">H239</strain>
    </source>
</reference>
<dbReference type="GO" id="GO:0030288">
    <property type="term" value="C:outer membrane-bounded periplasmic space"/>
    <property type="evidence" value="ECO:0007669"/>
    <property type="project" value="TreeGrafter"/>
</dbReference>
<dbReference type="EMBL" id="JAALFG010000002">
    <property type="protein sequence ID" value="NGP18162.1"/>
    <property type="molecule type" value="Genomic_DNA"/>
</dbReference>
<keyword evidence="9 11" id="KW-0378">Hydrolase</keyword>
<keyword evidence="8 11" id="KW-0547">Nucleotide-binding</keyword>
<comment type="similarity">
    <text evidence="5 11">Belongs to the 5'-nucleotidase family.</text>
</comment>
<evidence type="ECO:0000256" key="1">
    <source>
        <dbReference type="ARBA" id="ARBA00000527"/>
    </source>
</evidence>
<feature type="signal peptide" evidence="11">
    <location>
        <begin position="1"/>
        <end position="36"/>
    </location>
</feature>
<name>A0A6M1SS07_9HYPH</name>
<evidence type="ECO:0000259" key="13">
    <source>
        <dbReference type="Pfam" id="PF02872"/>
    </source>
</evidence>
<dbReference type="Gene3D" id="3.90.780.10">
    <property type="entry name" value="5'-Nucleotidase, C-terminal domain"/>
    <property type="match status" value="1"/>
</dbReference>
<dbReference type="NCBIfam" id="NF006938">
    <property type="entry name" value="PRK09420.1"/>
    <property type="match status" value="1"/>
</dbReference>
<evidence type="ECO:0000256" key="6">
    <source>
        <dbReference type="ARBA" id="ARBA00022723"/>
    </source>
</evidence>
<evidence type="ECO:0000313" key="14">
    <source>
        <dbReference type="EMBL" id="NGP18162.1"/>
    </source>
</evidence>
<dbReference type="InterPro" id="IPR006311">
    <property type="entry name" value="TAT_signal"/>
</dbReference>
<sequence length="666" mass="71635">METIMNFFPSISRRSFLAGSASIGAMAAMHPFAVLAQANQAHLRIIETTDIHVAILPYDYYADAPNDTMGLARTAAIIEQIRAAEAGNAVLFDNGDLIQGNPMGDYMAYEKGLNQGDIHPAVAALNTLGYDGATLGNHEFNYGLEFLDRALEGAQYPLVSANLVRGTELAANAVDDDTYLEPYRIFEKELTDGSGAIHTIRIGVIGFLPPQILTWDATHLEGKVVVRDIVEAAEAWVPRMREEGAQIVVALSHSGIEADEHVPGAENASLQLAAVDGIDVVLTGHHHLVFPGPDYEGIEGADIEAGTLHGKPAVMPGFWGSHMGLVDLLLEVDPDGNWSVVSHTSEARPIVERVDNKNVPTVESVPAVEQAVAEEHEETLDYIRRPVGETSAPLYSYFALVADDPSVQIVSQAQSWYIEQMMKGTEWEGLPILSAAAPFKAGGRGGPEYYTDVPVGPVAIKNVADLYLYPNTIQAVKITGADVKNWLERSAGIFNQIEPGSTDVELINPEFPSYNFDVIDGVTYKIDLTQPSKYAPDGSGEINPDANRIVDLMYDGKPIDPAAEFIVATNNYRAGGGGSFPGIGTDKIVFVGPDTNRDIIVRFIIENGTIDPKADSNWSLAPIGDTTVLFATGPKAADKVDDVTAVSIETTGETNADGFGIYRITL</sequence>
<protein>
    <submittedName>
        <fullName evidence="14">Bifunctional 2',3'-cyclic-nucleotide 2'-phosphodiesterase/3'-nucleotidase</fullName>
    </submittedName>
</protein>
<comment type="catalytic activity">
    <reaction evidence="1">
        <text>a ribonucleoside 3'-phosphate + H2O = a ribonucleoside + phosphate</text>
        <dbReference type="Rhea" id="RHEA:10144"/>
        <dbReference type="ChEBI" id="CHEBI:13197"/>
        <dbReference type="ChEBI" id="CHEBI:15377"/>
        <dbReference type="ChEBI" id="CHEBI:18254"/>
        <dbReference type="ChEBI" id="CHEBI:43474"/>
        <dbReference type="EC" id="3.1.3.6"/>
    </reaction>
</comment>
<dbReference type="GO" id="GO:0008663">
    <property type="term" value="F:2',3'-cyclic-nucleotide 2'-phosphodiesterase activity"/>
    <property type="evidence" value="ECO:0007669"/>
    <property type="project" value="UniProtKB-EC"/>
</dbReference>
<evidence type="ECO:0000259" key="12">
    <source>
        <dbReference type="Pfam" id="PF00149"/>
    </source>
</evidence>
<comment type="subcellular location">
    <subcellularLocation>
        <location evidence="4">Cell envelope</location>
    </subcellularLocation>
</comment>
<dbReference type="InterPro" id="IPR029052">
    <property type="entry name" value="Metallo-depent_PP-like"/>
</dbReference>
<feature type="domain" description="Calcineurin-like phosphoesterase" evidence="12">
    <location>
        <begin position="43"/>
        <end position="287"/>
    </location>
</feature>
<dbReference type="AlphaFoldDB" id="A0A6M1SS07"/>
<evidence type="ECO:0000256" key="8">
    <source>
        <dbReference type="ARBA" id="ARBA00022741"/>
    </source>
</evidence>
<dbReference type="Pfam" id="PF00149">
    <property type="entry name" value="Metallophos"/>
    <property type="match status" value="1"/>
</dbReference>
<dbReference type="InterPro" id="IPR006146">
    <property type="entry name" value="5'-Nucleotdase_CS"/>
</dbReference>
<evidence type="ECO:0000256" key="2">
    <source>
        <dbReference type="ARBA" id="ARBA00001730"/>
    </source>
</evidence>
<evidence type="ECO:0000256" key="7">
    <source>
        <dbReference type="ARBA" id="ARBA00022729"/>
    </source>
</evidence>
<evidence type="ECO:0000256" key="4">
    <source>
        <dbReference type="ARBA" id="ARBA00004196"/>
    </source>
</evidence>
<dbReference type="InterPro" id="IPR008334">
    <property type="entry name" value="5'-Nucleotdase_C"/>
</dbReference>
<dbReference type="GO" id="GO:0009166">
    <property type="term" value="P:nucleotide catabolic process"/>
    <property type="evidence" value="ECO:0007669"/>
    <property type="project" value="InterPro"/>
</dbReference>
<dbReference type="GO" id="GO:0046872">
    <property type="term" value="F:metal ion binding"/>
    <property type="evidence" value="ECO:0007669"/>
    <property type="project" value="UniProtKB-KW"/>
</dbReference>
<evidence type="ECO:0000256" key="10">
    <source>
        <dbReference type="ARBA" id="ARBA00023268"/>
    </source>
</evidence>
<keyword evidence="7 11" id="KW-0732">Signal</keyword>
<dbReference type="InterPro" id="IPR041827">
    <property type="entry name" value="CpdB_N"/>
</dbReference>
<comment type="caution">
    <text evidence="14">The sequence shown here is derived from an EMBL/GenBank/DDBJ whole genome shotgun (WGS) entry which is preliminary data.</text>
</comment>
<comment type="cofactor">
    <cofactor evidence="3">
        <name>a divalent metal cation</name>
        <dbReference type="ChEBI" id="CHEBI:60240"/>
    </cofactor>
</comment>
<dbReference type="SUPFAM" id="SSF55816">
    <property type="entry name" value="5'-nucleotidase (syn. UDP-sugar hydrolase), C-terminal domain"/>
    <property type="match status" value="1"/>
</dbReference>
<evidence type="ECO:0000256" key="9">
    <source>
        <dbReference type="ARBA" id="ARBA00022801"/>
    </source>
</evidence>
<feature type="chain" id="PRO_5027138223" evidence="11">
    <location>
        <begin position="37"/>
        <end position="666"/>
    </location>
</feature>
<dbReference type="GO" id="GO:0000166">
    <property type="term" value="F:nucleotide binding"/>
    <property type="evidence" value="ECO:0007669"/>
    <property type="project" value="UniProtKB-KW"/>
</dbReference>
<dbReference type="InterPro" id="IPR036907">
    <property type="entry name" value="5'-Nucleotdase_C_sf"/>
</dbReference>
<dbReference type="Gene3D" id="3.60.21.10">
    <property type="match status" value="1"/>
</dbReference>
<accession>A0A6M1SS07</accession>
<dbReference type="InterPro" id="IPR006179">
    <property type="entry name" value="5_nucleotidase/apyrase"/>
</dbReference>
<evidence type="ECO:0000256" key="5">
    <source>
        <dbReference type="ARBA" id="ARBA00006654"/>
    </source>
</evidence>
<dbReference type="PRINTS" id="PR01607">
    <property type="entry name" value="APYRASEFAMLY"/>
</dbReference>
<dbReference type="GO" id="GO:0008254">
    <property type="term" value="F:3'-nucleotidase activity"/>
    <property type="evidence" value="ECO:0007669"/>
    <property type="project" value="UniProtKB-EC"/>
</dbReference>
<reference evidence="14 15" key="2">
    <citation type="submission" date="2020-03" db="EMBL/GenBank/DDBJ databases">
        <title>Devosia chinhatensis sp. nov., isolated from a hexachlorocyclohexane (HCH) dump site in India.</title>
        <authorList>
            <person name="Kumar M."/>
            <person name="Lal R."/>
        </authorList>
    </citation>
    <scope>NUCLEOTIDE SEQUENCE [LARGE SCALE GENOMIC DNA]</scope>
    <source>
        <strain evidence="14 15">H239</strain>
    </source>
</reference>
<dbReference type="CDD" id="cd07410">
    <property type="entry name" value="MPP_CpdB_N"/>
    <property type="match status" value="1"/>
</dbReference>
<dbReference type="PANTHER" id="PTHR11575:SF6">
    <property type="entry name" value="2',3'-CYCLIC-NUCLEOTIDE 2'-PHOSPHODIESTERASE_3'-NUCLEOTIDASE"/>
    <property type="match status" value="1"/>
</dbReference>
<dbReference type="Proteomes" id="UP000474802">
    <property type="component" value="Unassembled WGS sequence"/>
</dbReference>
<dbReference type="InterPro" id="IPR004843">
    <property type="entry name" value="Calcineurin-like_PHP"/>
</dbReference>